<gene>
    <name evidence="2" type="ORF">NSE01_12670</name>
</gene>
<organism evidence="2 3">
    <name type="scientific">Novosphingobium sediminis</name>
    <dbReference type="NCBI Taxonomy" id="707214"/>
    <lineage>
        <taxon>Bacteria</taxon>
        <taxon>Pseudomonadati</taxon>
        <taxon>Pseudomonadota</taxon>
        <taxon>Alphaproteobacteria</taxon>
        <taxon>Sphingomonadales</taxon>
        <taxon>Sphingomonadaceae</taxon>
        <taxon>Novosphingobium</taxon>
    </lineage>
</organism>
<protein>
    <submittedName>
        <fullName evidence="2">Uncharacterized protein</fullName>
    </submittedName>
</protein>
<feature type="transmembrane region" description="Helical" evidence="1">
    <location>
        <begin position="58"/>
        <end position="84"/>
    </location>
</feature>
<sequence>METGMAKPVRPSPLDDPDYAEFAWGRYFQVMRWMGLLTLVVMAAAAWYLYASVGLVSIHLYIAAMLGIGLTMMLMSALMGLVFLSSGTGHDEAVDNGLEQHVDSWWK</sequence>
<keyword evidence="1" id="KW-1133">Transmembrane helix</keyword>
<accession>A0A512AIA5</accession>
<dbReference type="EMBL" id="BJYR01000009">
    <property type="protein sequence ID" value="GEN99434.1"/>
    <property type="molecule type" value="Genomic_DNA"/>
</dbReference>
<dbReference type="Proteomes" id="UP000321464">
    <property type="component" value="Unassembled WGS sequence"/>
</dbReference>
<reference evidence="2 3" key="1">
    <citation type="submission" date="2019-07" db="EMBL/GenBank/DDBJ databases">
        <title>Whole genome shotgun sequence of Novosphingobium sediminis NBRC 106119.</title>
        <authorList>
            <person name="Hosoyama A."/>
            <person name="Uohara A."/>
            <person name="Ohji S."/>
            <person name="Ichikawa N."/>
        </authorList>
    </citation>
    <scope>NUCLEOTIDE SEQUENCE [LARGE SCALE GENOMIC DNA]</scope>
    <source>
        <strain evidence="2 3">NBRC 106119</strain>
    </source>
</reference>
<dbReference type="AlphaFoldDB" id="A0A512AIA5"/>
<keyword evidence="1" id="KW-0812">Transmembrane</keyword>
<feature type="transmembrane region" description="Helical" evidence="1">
    <location>
        <begin position="33"/>
        <end position="52"/>
    </location>
</feature>
<evidence type="ECO:0000313" key="2">
    <source>
        <dbReference type="EMBL" id="GEN99434.1"/>
    </source>
</evidence>
<keyword evidence="1" id="KW-0472">Membrane</keyword>
<name>A0A512AIA5_9SPHN</name>
<evidence type="ECO:0000256" key="1">
    <source>
        <dbReference type="SAM" id="Phobius"/>
    </source>
</evidence>
<proteinExistence type="predicted"/>
<keyword evidence="3" id="KW-1185">Reference proteome</keyword>
<evidence type="ECO:0000313" key="3">
    <source>
        <dbReference type="Proteomes" id="UP000321464"/>
    </source>
</evidence>
<comment type="caution">
    <text evidence="2">The sequence shown here is derived from an EMBL/GenBank/DDBJ whole genome shotgun (WGS) entry which is preliminary data.</text>
</comment>